<keyword evidence="2 6" id="KW-0699">rRNA-binding</keyword>
<accession>A0A2Z6ESL6</accession>
<dbReference type="GO" id="GO:1990904">
    <property type="term" value="C:ribonucleoprotein complex"/>
    <property type="evidence" value="ECO:0007669"/>
    <property type="project" value="UniProtKB-KW"/>
</dbReference>
<protein>
    <recommendedName>
        <fullName evidence="6">Large ribosomal subunit protein uL23</fullName>
    </recommendedName>
</protein>
<dbReference type="InterPro" id="IPR012678">
    <property type="entry name" value="Ribosomal_uL23/eL15/eS24_sf"/>
</dbReference>
<dbReference type="AlphaFoldDB" id="A0A2Z6ESL6"/>
<comment type="function">
    <text evidence="6">One of the early assembly proteins it binds 23S rRNA. One of the proteins that surrounds the polypeptide exit tunnel on the outside of the ribosome. Forms the main docking site for trigger factor binding to the ribosome.</text>
</comment>
<dbReference type="NCBIfam" id="NF004359">
    <property type="entry name" value="PRK05738.1-3"/>
    <property type="match status" value="1"/>
</dbReference>
<comment type="similarity">
    <text evidence="1 6">Belongs to the universal ribosomal protein uL23 family.</text>
</comment>
<keyword evidence="3 6" id="KW-0694">RNA-binding</keyword>
<dbReference type="GO" id="GO:0003735">
    <property type="term" value="F:structural constituent of ribosome"/>
    <property type="evidence" value="ECO:0007669"/>
    <property type="project" value="InterPro"/>
</dbReference>
<evidence type="ECO:0000256" key="5">
    <source>
        <dbReference type="ARBA" id="ARBA00023274"/>
    </source>
</evidence>
<dbReference type="GO" id="GO:0005840">
    <property type="term" value="C:ribosome"/>
    <property type="evidence" value="ECO:0007669"/>
    <property type="project" value="UniProtKB-KW"/>
</dbReference>
<keyword evidence="5 6" id="KW-0687">Ribonucleoprotein</keyword>
<dbReference type="PANTHER" id="PTHR11620">
    <property type="entry name" value="60S RIBOSOMAL PROTEIN L23A"/>
    <property type="match status" value="1"/>
</dbReference>
<reference evidence="7 8" key="1">
    <citation type="journal article" date="2018" name="Microbes Environ.">
        <title>Comparative Genomic Insights into Endofungal Lifestyles of Two Bacterial Endosymbionts, Mycoavidus cysteinexigens and Burkholderia rhizoxinica.</title>
        <authorList>
            <person name="Sharmin D."/>
            <person name="Guo Y."/>
            <person name="Nishizawa T."/>
            <person name="Ohshima S."/>
            <person name="Sato Y."/>
            <person name="Takashima Y."/>
            <person name="Narisawa K."/>
            <person name="Ohta H."/>
        </authorList>
    </citation>
    <scope>NUCLEOTIDE SEQUENCE [LARGE SCALE GENOMIC DNA]</scope>
    <source>
        <strain evidence="7 8">B1-EB</strain>
    </source>
</reference>
<dbReference type="Pfam" id="PF00276">
    <property type="entry name" value="Ribosomal_L23"/>
    <property type="match status" value="1"/>
</dbReference>
<evidence type="ECO:0000256" key="1">
    <source>
        <dbReference type="ARBA" id="ARBA00006700"/>
    </source>
</evidence>
<dbReference type="SUPFAM" id="SSF54189">
    <property type="entry name" value="Ribosomal proteins S24e, L23 and L15e"/>
    <property type="match status" value="1"/>
</dbReference>
<dbReference type="Gene3D" id="3.30.70.330">
    <property type="match status" value="1"/>
</dbReference>
<dbReference type="Proteomes" id="UP000282597">
    <property type="component" value="Chromosome"/>
</dbReference>
<dbReference type="NCBIfam" id="NF004363">
    <property type="entry name" value="PRK05738.2-4"/>
    <property type="match status" value="1"/>
</dbReference>
<keyword evidence="8" id="KW-1185">Reference proteome</keyword>
<dbReference type="RefSeq" id="WP_045363479.1">
    <property type="nucleotide sequence ID" value="NZ_AP018150.1"/>
</dbReference>
<keyword evidence="4 6" id="KW-0689">Ribosomal protein</keyword>
<proteinExistence type="inferred from homology"/>
<dbReference type="HAMAP" id="MF_01369_B">
    <property type="entry name" value="Ribosomal_uL23_B"/>
    <property type="match status" value="1"/>
</dbReference>
<dbReference type="InterPro" id="IPR012677">
    <property type="entry name" value="Nucleotide-bd_a/b_plait_sf"/>
</dbReference>
<dbReference type="GO" id="GO:0006412">
    <property type="term" value="P:translation"/>
    <property type="evidence" value="ECO:0007669"/>
    <property type="project" value="UniProtKB-UniRule"/>
</dbReference>
<dbReference type="EMBL" id="AP018150">
    <property type="protein sequence ID" value="BBE08397.1"/>
    <property type="molecule type" value="Genomic_DNA"/>
</dbReference>
<gene>
    <name evidence="6" type="primary">rplW</name>
    <name evidence="7" type="ORF">MCB1EB_0236</name>
</gene>
<evidence type="ECO:0000256" key="2">
    <source>
        <dbReference type="ARBA" id="ARBA00022730"/>
    </source>
</evidence>
<comment type="subunit">
    <text evidence="6">Part of the 50S ribosomal subunit. Contacts protein L29, and trigger factor when it is bound to the ribosome.</text>
</comment>
<evidence type="ECO:0000256" key="6">
    <source>
        <dbReference type="HAMAP-Rule" id="MF_01369"/>
    </source>
</evidence>
<dbReference type="GO" id="GO:0019843">
    <property type="term" value="F:rRNA binding"/>
    <property type="evidence" value="ECO:0007669"/>
    <property type="project" value="UniProtKB-UniRule"/>
</dbReference>
<organism evidence="7 8">
    <name type="scientific">Mycoavidus cysteinexigens</name>
    <dbReference type="NCBI Taxonomy" id="1553431"/>
    <lineage>
        <taxon>Bacteria</taxon>
        <taxon>Pseudomonadati</taxon>
        <taxon>Pseudomonadota</taxon>
        <taxon>Betaproteobacteria</taxon>
        <taxon>Burkholderiales</taxon>
        <taxon>Burkholderiaceae</taxon>
        <taxon>Mycoavidus</taxon>
    </lineage>
</organism>
<sequence length="104" mass="11781">MIDARKNDHRLLKILIEPWVSEKATQVADKSNQNVFAVMPDSTKQEVKAAVELMFKVEVTSVQILNQKGKAKRSGRISGRRKNVKKAYVCLKSGHEINFEAEAR</sequence>
<evidence type="ECO:0000313" key="8">
    <source>
        <dbReference type="Proteomes" id="UP000282597"/>
    </source>
</evidence>
<dbReference type="InterPro" id="IPR013025">
    <property type="entry name" value="Ribosomal_uL23-like"/>
</dbReference>
<evidence type="ECO:0000256" key="3">
    <source>
        <dbReference type="ARBA" id="ARBA00022884"/>
    </source>
</evidence>
<dbReference type="FunFam" id="3.30.70.330:FF:000001">
    <property type="entry name" value="50S ribosomal protein L23"/>
    <property type="match status" value="1"/>
</dbReference>
<evidence type="ECO:0000256" key="4">
    <source>
        <dbReference type="ARBA" id="ARBA00022980"/>
    </source>
</evidence>
<evidence type="ECO:0000313" key="7">
    <source>
        <dbReference type="EMBL" id="BBE08397.1"/>
    </source>
</evidence>
<name>A0A2Z6ESL6_9BURK</name>
<dbReference type="KEGG" id="mcys:MCB1EB_0236"/>